<dbReference type="EMBL" id="JABWDY010043656">
    <property type="protein sequence ID" value="KAF5175738.1"/>
    <property type="molecule type" value="Genomic_DNA"/>
</dbReference>
<keyword evidence="2" id="KW-1185">Reference proteome</keyword>
<comment type="caution">
    <text evidence="1">The sequence shown here is derived from an EMBL/GenBank/DDBJ whole genome shotgun (WGS) entry which is preliminary data.</text>
</comment>
<evidence type="ECO:0000313" key="1">
    <source>
        <dbReference type="EMBL" id="KAF5175738.1"/>
    </source>
</evidence>
<evidence type="ECO:0000313" key="2">
    <source>
        <dbReference type="Proteomes" id="UP000554482"/>
    </source>
</evidence>
<name>A0A7J6UTH0_THATH</name>
<dbReference type="AlphaFoldDB" id="A0A7J6UTH0"/>
<proteinExistence type="predicted"/>
<protein>
    <submittedName>
        <fullName evidence="1">Uncharacterized protein</fullName>
    </submittedName>
</protein>
<dbReference type="Proteomes" id="UP000554482">
    <property type="component" value="Unassembled WGS sequence"/>
</dbReference>
<gene>
    <name evidence="1" type="ORF">FRX31_034675</name>
</gene>
<reference evidence="1 2" key="1">
    <citation type="submission" date="2020-06" db="EMBL/GenBank/DDBJ databases">
        <title>Transcriptomic and genomic resources for Thalictrum thalictroides and T. hernandezii: Facilitating candidate gene discovery in an emerging model plant lineage.</title>
        <authorList>
            <person name="Arias T."/>
            <person name="Riano-Pachon D.M."/>
            <person name="Di Stilio V.S."/>
        </authorList>
    </citation>
    <scope>NUCLEOTIDE SEQUENCE [LARGE SCALE GENOMIC DNA]</scope>
    <source>
        <strain evidence="2">cv. WT478/WT964</strain>
        <tissue evidence="1">Leaves</tissue>
    </source>
</reference>
<accession>A0A7J6UTH0</accession>
<sequence length="114" mass="13239">MKAFLIDFFPIRSFDKRFCRTAHLGMILVSILNLRLTAFLEISTGVHFRLFIKKSNDELIFFVEEANMLGSFLNTEITSSSDHPNLLKIANFSSHKGFFIPESTCRQRMNFKLK</sequence>
<organism evidence="1 2">
    <name type="scientific">Thalictrum thalictroides</name>
    <name type="common">Rue-anemone</name>
    <name type="synonym">Anemone thalictroides</name>
    <dbReference type="NCBI Taxonomy" id="46969"/>
    <lineage>
        <taxon>Eukaryota</taxon>
        <taxon>Viridiplantae</taxon>
        <taxon>Streptophyta</taxon>
        <taxon>Embryophyta</taxon>
        <taxon>Tracheophyta</taxon>
        <taxon>Spermatophyta</taxon>
        <taxon>Magnoliopsida</taxon>
        <taxon>Ranunculales</taxon>
        <taxon>Ranunculaceae</taxon>
        <taxon>Thalictroideae</taxon>
        <taxon>Thalictrum</taxon>
    </lineage>
</organism>